<dbReference type="AlphaFoldDB" id="A0A371RGL9"/>
<reference evidence="1 2" key="1">
    <citation type="submission" date="2018-08" db="EMBL/GenBank/DDBJ databases">
        <title>Parvularcula sp. SM1705, isolated from surface water of the South Sea China.</title>
        <authorList>
            <person name="Sun L."/>
        </authorList>
    </citation>
    <scope>NUCLEOTIDE SEQUENCE [LARGE SCALE GENOMIC DNA]</scope>
    <source>
        <strain evidence="1 2">SM1705</strain>
    </source>
</reference>
<evidence type="ECO:0000313" key="2">
    <source>
        <dbReference type="Proteomes" id="UP000264589"/>
    </source>
</evidence>
<organism evidence="1 2">
    <name type="scientific">Parvularcula marina</name>
    <dbReference type="NCBI Taxonomy" id="2292771"/>
    <lineage>
        <taxon>Bacteria</taxon>
        <taxon>Pseudomonadati</taxon>
        <taxon>Pseudomonadota</taxon>
        <taxon>Alphaproteobacteria</taxon>
        <taxon>Parvularculales</taxon>
        <taxon>Parvularculaceae</taxon>
        <taxon>Parvularcula</taxon>
    </lineage>
</organism>
<protein>
    <submittedName>
        <fullName evidence="1">Uncharacterized protein</fullName>
    </submittedName>
</protein>
<name>A0A371RGL9_9PROT</name>
<dbReference type="EMBL" id="QUQO01000001">
    <property type="protein sequence ID" value="RFB04565.1"/>
    <property type="molecule type" value="Genomic_DNA"/>
</dbReference>
<dbReference type="RefSeq" id="WP_116391197.1">
    <property type="nucleotide sequence ID" value="NZ_QUQO01000001.1"/>
</dbReference>
<dbReference type="InParanoid" id="A0A371RGL9"/>
<sequence length="69" mass="7616">MVTIITFQTYRVREDSPVTARDAFPVSDVYASELGPPGPILPDLRAFALADEDGRDLVAFVRKKGRVHA</sequence>
<keyword evidence="2" id="KW-1185">Reference proteome</keyword>
<dbReference type="Proteomes" id="UP000264589">
    <property type="component" value="Unassembled WGS sequence"/>
</dbReference>
<accession>A0A371RGL9</accession>
<comment type="caution">
    <text evidence="1">The sequence shown here is derived from an EMBL/GenBank/DDBJ whole genome shotgun (WGS) entry which is preliminary data.</text>
</comment>
<evidence type="ECO:0000313" key="1">
    <source>
        <dbReference type="EMBL" id="RFB04565.1"/>
    </source>
</evidence>
<gene>
    <name evidence="1" type="ORF">DX908_04265</name>
</gene>
<proteinExistence type="predicted"/>